<dbReference type="GO" id="GO:0016757">
    <property type="term" value="F:glycosyltransferase activity"/>
    <property type="evidence" value="ECO:0007669"/>
    <property type="project" value="UniProtKB-KW"/>
</dbReference>
<dbReference type="Gene3D" id="3.40.50.2000">
    <property type="entry name" value="Glycogen Phosphorylase B"/>
    <property type="match status" value="1"/>
</dbReference>
<evidence type="ECO:0000313" key="4">
    <source>
        <dbReference type="Proteomes" id="UP000034366"/>
    </source>
</evidence>
<comment type="caution">
    <text evidence="3">The sequence shown here is derived from an EMBL/GenBank/DDBJ whole genome shotgun (WGS) entry which is preliminary data.</text>
</comment>
<dbReference type="Pfam" id="PF13692">
    <property type="entry name" value="Glyco_trans_1_4"/>
    <property type="match status" value="1"/>
</dbReference>
<protein>
    <recommendedName>
        <fullName evidence="5">Glycosyl transferase family 1 domain-containing protein</fullName>
    </recommendedName>
</protein>
<dbReference type="SUPFAM" id="SSF53756">
    <property type="entry name" value="UDP-Glycosyltransferase/glycogen phosphorylase"/>
    <property type="match status" value="1"/>
</dbReference>
<dbReference type="AlphaFoldDB" id="A0A0G0I257"/>
<dbReference type="PANTHER" id="PTHR12526">
    <property type="entry name" value="GLYCOSYLTRANSFERASE"/>
    <property type="match status" value="1"/>
</dbReference>
<dbReference type="PANTHER" id="PTHR12526:SF629">
    <property type="entry name" value="TEICHURONIC ACID BIOSYNTHESIS GLYCOSYLTRANSFERASE TUAH-RELATED"/>
    <property type="match status" value="1"/>
</dbReference>
<sequence length="402" mass="46505">MNRWNEHIFTAELPYEKDAAVTRYLVENFHKVDDFVMSLGQMSNIPPSRLFQYENGKLVSEVTYIKNNYNASGLILYFYYIPKALLTVTYDLCRSFKRINFTCDIFFAQHFLPAFVAVILKKAGILKCNKIIFWMFDFFLIPPQITRSLYYRGIDLIQKFIRTNVDEMWYTTPRLAETDEINFGKLPDSVTKKITNGCFFERIPVKLTQKIRPVKLAFLGSLRPNNAIFESIDSVAYCLEKGINVELHIIGSGPYESKLKEYVKKKKISSSVIFYGFVDDGKKIAMILSKCHLGFALYSADAYGPNWFLTSGKFRRFVSQGLPIIATPVPYFAKYIYDYNAGFVIDNDPKEVYKCIKMVYDNPGILKTMKKGVDRLYMDYNTNVVFKKAFTSLTSDINSEQI</sequence>
<reference evidence="3 4" key="1">
    <citation type="journal article" date="2015" name="Nature">
        <title>rRNA introns, odd ribosomes, and small enigmatic genomes across a large radiation of phyla.</title>
        <authorList>
            <person name="Brown C.T."/>
            <person name="Hug L.A."/>
            <person name="Thomas B.C."/>
            <person name="Sharon I."/>
            <person name="Castelle C.J."/>
            <person name="Singh A."/>
            <person name="Wilkins M.J."/>
            <person name="Williams K.H."/>
            <person name="Banfield J.F."/>
        </authorList>
    </citation>
    <scope>NUCLEOTIDE SEQUENCE [LARGE SCALE GENOMIC DNA]</scope>
</reference>
<keyword evidence="1" id="KW-0328">Glycosyltransferase</keyword>
<gene>
    <name evidence="3" type="ORF">US67_C0016G0013</name>
</gene>
<evidence type="ECO:0000256" key="1">
    <source>
        <dbReference type="ARBA" id="ARBA00022676"/>
    </source>
</evidence>
<name>A0A0G0I257_9BACT</name>
<organism evidence="3 4">
    <name type="scientific">Candidatus Woesebacteria bacterium GW2011_GWD1_38_10</name>
    <dbReference type="NCBI Taxonomy" id="1618592"/>
    <lineage>
        <taxon>Bacteria</taxon>
        <taxon>Candidatus Woeseibacteriota</taxon>
    </lineage>
</organism>
<dbReference type="EMBL" id="LBTW01000016">
    <property type="protein sequence ID" value="KKQ49408.1"/>
    <property type="molecule type" value="Genomic_DNA"/>
</dbReference>
<evidence type="ECO:0000256" key="2">
    <source>
        <dbReference type="ARBA" id="ARBA00022679"/>
    </source>
</evidence>
<evidence type="ECO:0008006" key="5">
    <source>
        <dbReference type="Google" id="ProtNLM"/>
    </source>
</evidence>
<evidence type="ECO:0000313" key="3">
    <source>
        <dbReference type="EMBL" id="KKQ49408.1"/>
    </source>
</evidence>
<keyword evidence="2" id="KW-0808">Transferase</keyword>
<accession>A0A0G0I257</accession>
<dbReference type="Proteomes" id="UP000034366">
    <property type="component" value="Unassembled WGS sequence"/>
</dbReference>
<proteinExistence type="predicted"/>